<feature type="domain" description="BESS" evidence="3">
    <location>
        <begin position="168"/>
        <end position="207"/>
    </location>
</feature>
<feature type="region of interest" description="Disordered" evidence="2">
    <location>
        <begin position="92"/>
        <end position="121"/>
    </location>
</feature>
<dbReference type="InterPro" id="IPR039353">
    <property type="entry name" value="TF_Adf1"/>
</dbReference>
<dbReference type="InterPro" id="IPR006578">
    <property type="entry name" value="MADF-dom"/>
</dbReference>
<dbReference type="PANTHER" id="PTHR12243">
    <property type="entry name" value="MADF DOMAIN TRANSCRIPTION FACTOR"/>
    <property type="match status" value="1"/>
</dbReference>
<dbReference type="GO" id="GO:0005667">
    <property type="term" value="C:transcription regulator complex"/>
    <property type="evidence" value="ECO:0007669"/>
    <property type="project" value="TreeGrafter"/>
</dbReference>
<dbReference type="PROSITE" id="PS51031">
    <property type="entry name" value="BESS"/>
    <property type="match status" value="1"/>
</dbReference>
<dbReference type="OrthoDB" id="6603924at2759"/>
<evidence type="ECO:0000313" key="5">
    <source>
        <dbReference type="Proteomes" id="UP000502823"/>
    </source>
</evidence>
<evidence type="ECO:0000256" key="1">
    <source>
        <dbReference type="PROSITE-ProRule" id="PRU00371"/>
    </source>
</evidence>
<proteinExistence type="predicted"/>
<dbReference type="InParanoid" id="A0A6L2P7Q3"/>
<dbReference type="GO" id="GO:0005634">
    <property type="term" value="C:nucleus"/>
    <property type="evidence" value="ECO:0007669"/>
    <property type="project" value="UniProtKB-SubCell"/>
</dbReference>
<dbReference type="EMBL" id="BLKM01003281">
    <property type="protein sequence ID" value="GFG28201.1"/>
    <property type="molecule type" value="Genomic_DNA"/>
</dbReference>
<dbReference type="Proteomes" id="UP000502823">
    <property type="component" value="Unassembled WGS sequence"/>
</dbReference>
<sequence>MDELLIEFVRGKPELYDMSSTRYRYECKQRWVSLRSQYRKTLRKCKTKSTQSGSCVAKWKFEEQMSFLKPFMKDKPHVTPFQFCDSFRKEEDGWGGDSEGNHECTDSGDIGTGNNQQDTFNTRNNFNTDYWSLINKKEEIGQTANEITGQSVMKYIWEQKTKEEKSTQDPMDIFFAGIAATVKSFTPTDQHIIKKQIFQLVSDMEEKYVNP</sequence>
<comment type="caution">
    <text evidence="4">The sequence shown here is derived from an EMBL/GenBank/DDBJ whole genome shotgun (WGS) entry which is preliminary data.</text>
</comment>
<dbReference type="PANTHER" id="PTHR12243:SF64">
    <property type="entry name" value="DORSAL INTERACTING PROTEIN 3-RELATED"/>
    <property type="match status" value="1"/>
</dbReference>
<comment type="subcellular location">
    <subcellularLocation>
        <location evidence="1">Nucleus</location>
    </subcellularLocation>
</comment>
<protein>
    <recommendedName>
        <fullName evidence="3">BESS domain-containing protein</fullName>
    </recommendedName>
</protein>
<dbReference type="Pfam" id="PF10545">
    <property type="entry name" value="MADF_DNA_bdg"/>
    <property type="match status" value="1"/>
</dbReference>
<name>A0A6L2P7Q3_COPFO</name>
<dbReference type="GO" id="GO:0003677">
    <property type="term" value="F:DNA binding"/>
    <property type="evidence" value="ECO:0007669"/>
    <property type="project" value="InterPro"/>
</dbReference>
<dbReference type="AlphaFoldDB" id="A0A6L2P7Q3"/>
<reference evidence="5" key="1">
    <citation type="submission" date="2020-01" db="EMBL/GenBank/DDBJ databases">
        <title>Draft genome sequence of the Termite Coptotermes fromosanus.</title>
        <authorList>
            <person name="Itakura S."/>
            <person name="Yosikawa Y."/>
            <person name="Umezawa K."/>
        </authorList>
    </citation>
    <scope>NUCLEOTIDE SEQUENCE [LARGE SCALE GENOMIC DNA]</scope>
</reference>
<keyword evidence="1" id="KW-0539">Nucleus</keyword>
<evidence type="ECO:0000313" key="4">
    <source>
        <dbReference type="EMBL" id="GFG28201.1"/>
    </source>
</evidence>
<keyword evidence="5" id="KW-1185">Reference proteome</keyword>
<evidence type="ECO:0000259" key="3">
    <source>
        <dbReference type="PROSITE" id="PS51031"/>
    </source>
</evidence>
<organism evidence="4 5">
    <name type="scientific">Coptotermes formosanus</name>
    <name type="common">Formosan subterranean termite</name>
    <dbReference type="NCBI Taxonomy" id="36987"/>
    <lineage>
        <taxon>Eukaryota</taxon>
        <taxon>Metazoa</taxon>
        <taxon>Ecdysozoa</taxon>
        <taxon>Arthropoda</taxon>
        <taxon>Hexapoda</taxon>
        <taxon>Insecta</taxon>
        <taxon>Pterygota</taxon>
        <taxon>Neoptera</taxon>
        <taxon>Polyneoptera</taxon>
        <taxon>Dictyoptera</taxon>
        <taxon>Blattodea</taxon>
        <taxon>Blattoidea</taxon>
        <taxon>Termitoidae</taxon>
        <taxon>Rhinotermitidae</taxon>
        <taxon>Coptotermes</taxon>
    </lineage>
</organism>
<dbReference type="InterPro" id="IPR004210">
    <property type="entry name" value="BESS_motif"/>
</dbReference>
<dbReference type="SMART" id="SM00595">
    <property type="entry name" value="MADF"/>
    <property type="match status" value="1"/>
</dbReference>
<evidence type="ECO:0000256" key="2">
    <source>
        <dbReference type="SAM" id="MobiDB-lite"/>
    </source>
</evidence>
<dbReference type="GO" id="GO:0006357">
    <property type="term" value="P:regulation of transcription by RNA polymerase II"/>
    <property type="evidence" value="ECO:0007669"/>
    <property type="project" value="TreeGrafter"/>
</dbReference>
<gene>
    <name evidence="4" type="ORF">Cfor_07847</name>
</gene>
<accession>A0A6L2P7Q3</accession>